<feature type="domain" description="AMP-dependent synthetase/ligase" evidence="3">
    <location>
        <begin position="39"/>
        <end position="415"/>
    </location>
</feature>
<reference evidence="5" key="1">
    <citation type="journal article" date="2019" name="Int. J. Syst. Evol. Microbiol.">
        <title>The Global Catalogue of Microorganisms (GCM) 10K type strain sequencing project: providing services to taxonomists for standard genome sequencing and annotation.</title>
        <authorList>
            <consortium name="The Broad Institute Genomics Platform"/>
            <consortium name="The Broad Institute Genome Sequencing Center for Infectious Disease"/>
            <person name="Wu L."/>
            <person name="Ma J."/>
        </authorList>
    </citation>
    <scope>NUCLEOTIDE SEQUENCE [LARGE SCALE GENOMIC DNA]</scope>
    <source>
        <strain evidence="5">KCTC 42911</strain>
    </source>
</reference>
<dbReference type="InterPro" id="IPR020845">
    <property type="entry name" value="AMP-binding_CS"/>
</dbReference>
<dbReference type="RefSeq" id="WP_386734413.1">
    <property type="nucleotide sequence ID" value="NZ_JBHRXI010000004.1"/>
</dbReference>
<comment type="caution">
    <text evidence="4">The sequence shown here is derived from an EMBL/GenBank/DDBJ whole genome shotgun (WGS) entry which is preliminary data.</text>
</comment>
<organism evidence="4 5">
    <name type="scientific">Lutimaribacter marinistellae</name>
    <dbReference type="NCBI Taxonomy" id="1820329"/>
    <lineage>
        <taxon>Bacteria</taxon>
        <taxon>Pseudomonadati</taxon>
        <taxon>Pseudomonadota</taxon>
        <taxon>Alphaproteobacteria</taxon>
        <taxon>Rhodobacterales</taxon>
        <taxon>Roseobacteraceae</taxon>
        <taxon>Lutimaribacter</taxon>
    </lineage>
</organism>
<evidence type="ECO:0000313" key="5">
    <source>
        <dbReference type="Proteomes" id="UP001595629"/>
    </source>
</evidence>
<proteinExistence type="inferred from homology"/>
<dbReference type="Pfam" id="PF23562">
    <property type="entry name" value="AMP-binding_C_3"/>
    <property type="match status" value="1"/>
</dbReference>
<accession>A0ABV7TE44</accession>
<evidence type="ECO:0000259" key="3">
    <source>
        <dbReference type="Pfam" id="PF00501"/>
    </source>
</evidence>
<dbReference type="PANTHER" id="PTHR43201:SF5">
    <property type="entry name" value="MEDIUM-CHAIN ACYL-COA LIGASE ACSF2, MITOCHONDRIAL"/>
    <property type="match status" value="1"/>
</dbReference>
<protein>
    <submittedName>
        <fullName evidence="4">Feruloyl-CoA synthase</fullName>
    </submittedName>
</protein>
<keyword evidence="5" id="KW-1185">Reference proteome</keyword>
<dbReference type="Gene3D" id="3.40.50.12780">
    <property type="entry name" value="N-terminal domain of ligase-like"/>
    <property type="match status" value="1"/>
</dbReference>
<keyword evidence="2" id="KW-0436">Ligase</keyword>
<gene>
    <name evidence="4" type="ORF">ACFORG_05665</name>
</gene>
<sequence>MTNYMTHDVRREDAEGGVILLRSAHSLPEPVARSSDWLHRWAEERPQGVFLAERSGTGWREETYGEALEHVRAIAAGLVSRGMGPDTPLLVISGNSVTHGLLSLASQYVGVPIVPVAEQYALIPGAQAQLRYIADLIDPAMVYAEDGEVFASALAMEALSGRLHLVARNAGQGMMTVDDLMRDGADISEAAASVGPDTVAKILMTSGSTSHPKGVITTQRMMCVNQAQYQRALPFLTERPPRLVDWLPWNHVFGGSSNFNQMLACGGALYIDAGKPAPALIGKSFENNMLMNGTIAYNVPVGFAQLRDEMRRNEALKQNFFADLDMLFYAGASLAPDVWNDLQEMALEVRDEAPLITTSWGLTETAPACLFQHFPADRPGILGVPLAGVEVKLVPETDDRYEVRVRGPNIFPGYFRDPERTRDAFDEDGFFCTGDAMTFVDPSDMNRGLRFDGRISEDFKLASGIWVRATAMRLDLLVALAPLAQDVIVTGEARDEVGLMIVPTPALAKGLEESSGAFDVGAVADDLCTRVAAFNGDKGSSGRIARIMILSEPPSMAEGEITAKGNLNFRKILNRRAPLLERLYAPADPCVIRVDELSVQNNA</sequence>
<dbReference type="EMBL" id="JBHRXI010000004">
    <property type="protein sequence ID" value="MFC3613241.1"/>
    <property type="molecule type" value="Genomic_DNA"/>
</dbReference>
<dbReference type="Pfam" id="PF00501">
    <property type="entry name" value="AMP-binding"/>
    <property type="match status" value="1"/>
</dbReference>
<comment type="similarity">
    <text evidence="1">Belongs to the ATP-dependent AMP-binding enzyme family.</text>
</comment>
<dbReference type="PANTHER" id="PTHR43201">
    <property type="entry name" value="ACYL-COA SYNTHETASE"/>
    <property type="match status" value="1"/>
</dbReference>
<dbReference type="InterPro" id="IPR042099">
    <property type="entry name" value="ANL_N_sf"/>
</dbReference>
<name>A0ABV7TE44_9RHOB</name>
<evidence type="ECO:0000256" key="1">
    <source>
        <dbReference type="ARBA" id="ARBA00006432"/>
    </source>
</evidence>
<dbReference type="InterPro" id="IPR000873">
    <property type="entry name" value="AMP-dep_synth/lig_dom"/>
</dbReference>
<dbReference type="Proteomes" id="UP001595629">
    <property type="component" value="Unassembled WGS sequence"/>
</dbReference>
<evidence type="ECO:0000256" key="2">
    <source>
        <dbReference type="ARBA" id="ARBA00022598"/>
    </source>
</evidence>
<evidence type="ECO:0000313" key="4">
    <source>
        <dbReference type="EMBL" id="MFC3613241.1"/>
    </source>
</evidence>
<dbReference type="PROSITE" id="PS00455">
    <property type="entry name" value="AMP_BINDING"/>
    <property type="match status" value="1"/>
</dbReference>
<dbReference type="SUPFAM" id="SSF56801">
    <property type="entry name" value="Acetyl-CoA synthetase-like"/>
    <property type="match status" value="1"/>
</dbReference>